<dbReference type="Proteomes" id="UP001419268">
    <property type="component" value="Unassembled WGS sequence"/>
</dbReference>
<reference evidence="2 3" key="1">
    <citation type="submission" date="2024-01" db="EMBL/GenBank/DDBJ databases">
        <title>Genome assemblies of Stephania.</title>
        <authorList>
            <person name="Yang L."/>
        </authorList>
    </citation>
    <scope>NUCLEOTIDE SEQUENCE [LARGE SCALE GENOMIC DNA]</scope>
    <source>
        <strain evidence="2">JXDWG</strain>
        <tissue evidence="2">Leaf</tissue>
    </source>
</reference>
<name>A0AAP0IPG0_9MAGN</name>
<dbReference type="AlphaFoldDB" id="A0AAP0IPG0"/>
<sequence length="147" mass="15970">MAFKIHLNSSRRRASSKSRLSSRIDRSDNVSPPPPSKPRHRGVAPPPEFGSSRRHRCAITPELASTCSRRCPDPWIAVRASASPAAIIGMLVRAAPDSIVASQLPEPPPSPACCPPDSSARLMAVVRTRRPTRLLVCCYREPPCLVS</sequence>
<gene>
    <name evidence="2" type="ORF">Scep_017447</name>
</gene>
<protein>
    <submittedName>
        <fullName evidence="2">Uncharacterized protein</fullName>
    </submittedName>
</protein>
<proteinExistence type="predicted"/>
<accession>A0AAP0IPG0</accession>
<keyword evidence="3" id="KW-1185">Reference proteome</keyword>
<evidence type="ECO:0000256" key="1">
    <source>
        <dbReference type="SAM" id="MobiDB-lite"/>
    </source>
</evidence>
<feature type="region of interest" description="Disordered" evidence="1">
    <location>
        <begin position="1"/>
        <end position="55"/>
    </location>
</feature>
<dbReference type="EMBL" id="JBBNAG010000007">
    <property type="protein sequence ID" value="KAK9119354.1"/>
    <property type="molecule type" value="Genomic_DNA"/>
</dbReference>
<evidence type="ECO:0000313" key="2">
    <source>
        <dbReference type="EMBL" id="KAK9119354.1"/>
    </source>
</evidence>
<evidence type="ECO:0000313" key="3">
    <source>
        <dbReference type="Proteomes" id="UP001419268"/>
    </source>
</evidence>
<comment type="caution">
    <text evidence="2">The sequence shown here is derived from an EMBL/GenBank/DDBJ whole genome shotgun (WGS) entry which is preliminary data.</text>
</comment>
<organism evidence="2 3">
    <name type="scientific">Stephania cephalantha</name>
    <dbReference type="NCBI Taxonomy" id="152367"/>
    <lineage>
        <taxon>Eukaryota</taxon>
        <taxon>Viridiplantae</taxon>
        <taxon>Streptophyta</taxon>
        <taxon>Embryophyta</taxon>
        <taxon>Tracheophyta</taxon>
        <taxon>Spermatophyta</taxon>
        <taxon>Magnoliopsida</taxon>
        <taxon>Ranunculales</taxon>
        <taxon>Menispermaceae</taxon>
        <taxon>Menispermoideae</taxon>
        <taxon>Cissampelideae</taxon>
        <taxon>Stephania</taxon>
    </lineage>
</organism>